<feature type="compositionally biased region" description="Low complexity" evidence="1">
    <location>
        <begin position="108"/>
        <end position="129"/>
    </location>
</feature>
<dbReference type="Proteomes" id="UP000007752">
    <property type="component" value="Chromosome 2"/>
</dbReference>
<evidence type="ECO:0000256" key="1">
    <source>
        <dbReference type="SAM" id="MobiDB-lite"/>
    </source>
</evidence>
<evidence type="ECO:0000313" key="2">
    <source>
        <dbReference type="EMBL" id="EEE57159.1"/>
    </source>
</evidence>
<organism evidence="2">
    <name type="scientific">Oryza sativa subsp. japonica</name>
    <name type="common">Rice</name>
    <dbReference type="NCBI Taxonomy" id="39947"/>
    <lineage>
        <taxon>Eukaryota</taxon>
        <taxon>Viridiplantae</taxon>
        <taxon>Streptophyta</taxon>
        <taxon>Embryophyta</taxon>
        <taxon>Tracheophyta</taxon>
        <taxon>Spermatophyta</taxon>
        <taxon>Magnoliopsida</taxon>
        <taxon>Liliopsida</taxon>
        <taxon>Poales</taxon>
        <taxon>Poaceae</taxon>
        <taxon>BOP clade</taxon>
        <taxon>Oryzoideae</taxon>
        <taxon>Oryzeae</taxon>
        <taxon>Oryzinae</taxon>
        <taxon>Oryza</taxon>
        <taxon>Oryza sativa</taxon>
    </lineage>
</organism>
<dbReference type="AlphaFoldDB" id="B9F0G7"/>
<accession>B9F0G7</accession>
<reference evidence="2" key="1">
    <citation type="journal article" date="2005" name="PLoS Biol.">
        <title>The genomes of Oryza sativa: a history of duplications.</title>
        <authorList>
            <person name="Yu J."/>
            <person name="Wang J."/>
            <person name="Lin W."/>
            <person name="Li S."/>
            <person name="Li H."/>
            <person name="Zhou J."/>
            <person name="Ni P."/>
            <person name="Dong W."/>
            <person name="Hu S."/>
            <person name="Zeng C."/>
            <person name="Zhang J."/>
            <person name="Zhang Y."/>
            <person name="Li R."/>
            <person name="Xu Z."/>
            <person name="Li S."/>
            <person name="Li X."/>
            <person name="Zheng H."/>
            <person name="Cong L."/>
            <person name="Lin L."/>
            <person name="Yin J."/>
            <person name="Geng J."/>
            <person name="Li G."/>
            <person name="Shi J."/>
            <person name="Liu J."/>
            <person name="Lv H."/>
            <person name="Li J."/>
            <person name="Wang J."/>
            <person name="Deng Y."/>
            <person name="Ran L."/>
            <person name="Shi X."/>
            <person name="Wang X."/>
            <person name="Wu Q."/>
            <person name="Li C."/>
            <person name="Ren X."/>
            <person name="Wang J."/>
            <person name="Wang X."/>
            <person name="Li D."/>
            <person name="Liu D."/>
            <person name="Zhang X."/>
            <person name="Ji Z."/>
            <person name="Zhao W."/>
            <person name="Sun Y."/>
            <person name="Zhang Z."/>
            <person name="Bao J."/>
            <person name="Han Y."/>
            <person name="Dong L."/>
            <person name="Ji J."/>
            <person name="Chen P."/>
            <person name="Wu S."/>
            <person name="Liu J."/>
            <person name="Xiao Y."/>
            <person name="Bu D."/>
            <person name="Tan J."/>
            <person name="Yang L."/>
            <person name="Ye C."/>
            <person name="Zhang J."/>
            <person name="Xu J."/>
            <person name="Zhou Y."/>
            <person name="Yu Y."/>
            <person name="Zhang B."/>
            <person name="Zhuang S."/>
            <person name="Wei H."/>
            <person name="Liu B."/>
            <person name="Lei M."/>
            <person name="Yu H."/>
            <person name="Li Y."/>
            <person name="Xu H."/>
            <person name="Wei S."/>
            <person name="He X."/>
            <person name="Fang L."/>
            <person name="Zhang Z."/>
            <person name="Zhang Y."/>
            <person name="Huang X."/>
            <person name="Su Z."/>
            <person name="Tong W."/>
            <person name="Li J."/>
            <person name="Tong Z."/>
            <person name="Li S."/>
            <person name="Ye J."/>
            <person name="Wang L."/>
            <person name="Fang L."/>
            <person name="Lei T."/>
            <person name="Chen C."/>
            <person name="Chen H."/>
            <person name="Xu Z."/>
            <person name="Li H."/>
            <person name="Huang H."/>
            <person name="Zhang F."/>
            <person name="Xu H."/>
            <person name="Li N."/>
            <person name="Zhao C."/>
            <person name="Li S."/>
            <person name="Dong L."/>
            <person name="Huang Y."/>
            <person name="Li L."/>
            <person name="Xi Y."/>
            <person name="Qi Q."/>
            <person name="Li W."/>
            <person name="Zhang B."/>
            <person name="Hu W."/>
            <person name="Zhang Y."/>
            <person name="Tian X."/>
            <person name="Jiao Y."/>
            <person name="Liang X."/>
            <person name="Jin J."/>
            <person name="Gao L."/>
            <person name="Zheng W."/>
            <person name="Hao B."/>
            <person name="Liu S."/>
            <person name="Wang W."/>
            <person name="Yuan L."/>
            <person name="Cao M."/>
            <person name="McDermott J."/>
            <person name="Samudrala R."/>
            <person name="Wang J."/>
            <person name="Wong G.K."/>
            <person name="Yang H."/>
        </authorList>
    </citation>
    <scope>NUCLEOTIDE SEQUENCE [LARGE SCALE GENOMIC DNA]</scope>
</reference>
<feature type="region of interest" description="Disordered" evidence="1">
    <location>
        <begin position="39"/>
        <end position="140"/>
    </location>
</feature>
<reference evidence="2" key="2">
    <citation type="submission" date="2008-12" db="EMBL/GenBank/DDBJ databases">
        <title>Improved gene annotation of the rice (Oryza sativa) genomes.</title>
        <authorList>
            <person name="Wang J."/>
            <person name="Li R."/>
            <person name="Fan W."/>
            <person name="Huang Q."/>
            <person name="Zhang J."/>
            <person name="Zhou Y."/>
            <person name="Hu Y."/>
            <person name="Zi S."/>
            <person name="Li J."/>
            <person name="Ni P."/>
            <person name="Zheng H."/>
            <person name="Zhang Y."/>
            <person name="Zhao M."/>
            <person name="Hao Q."/>
            <person name="McDermott J."/>
            <person name="Samudrala R."/>
            <person name="Kristiansen K."/>
            <person name="Wong G.K.-S."/>
        </authorList>
    </citation>
    <scope>NUCLEOTIDE SEQUENCE</scope>
</reference>
<proteinExistence type="predicted"/>
<gene>
    <name evidence="2" type="ORF">OsJ_07076</name>
</gene>
<dbReference type="EMBL" id="CM000139">
    <property type="protein sequence ID" value="EEE57159.1"/>
    <property type="molecule type" value="Genomic_DNA"/>
</dbReference>
<name>B9F0G7_ORYSJ</name>
<sequence length="140" mass="14060">MVPAPAPLMLADGEDTAESHEWGGRYYCSSRVGRERAAARKGLSGARKEAAATKQGKGHRWFLTVEPQDTGQRGGDPAPAGLVSCTGKGVTRSGSGADEPRESGSTPAGLGSDAAKGAAAARGSDPAPAIHASFGSTNPS</sequence>
<protein>
    <submittedName>
        <fullName evidence="2">Uncharacterized protein</fullName>
    </submittedName>
</protein>